<dbReference type="EMBL" id="BTSY01000002">
    <property type="protein sequence ID" value="GMT13635.1"/>
    <property type="molecule type" value="Genomic_DNA"/>
</dbReference>
<sequence length="157" mass="18018">LIYKITVKRYPYFWMRLIIIPCFILGSLVIAALTIGGDSNSVESLVNIGLAASVSSAVPQKTYILATFVQNQIFIIFTVLITLSIRKTVMPKVNAAIEKWQKKEENEEISTGRKMLIMIVKVVKHRLLYFIIFEIAYAICFGVMVRHFNLNFELKKR</sequence>
<organism evidence="2 3">
    <name type="scientific">Pristionchus fissidentatus</name>
    <dbReference type="NCBI Taxonomy" id="1538716"/>
    <lineage>
        <taxon>Eukaryota</taxon>
        <taxon>Metazoa</taxon>
        <taxon>Ecdysozoa</taxon>
        <taxon>Nematoda</taxon>
        <taxon>Chromadorea</taxon>
        <taxon>Rhabditida</taxon>
        <taxon>Rhabditina</taxon>
        <taxon>Diplogasteromorpha</taxon>
        <taxon>Diplogasteroidea</taxon>
        <taxon>Neodiplogasteridae</taxon>
        <taxon>Pristionchus</taxon>
    </lineage>
</organism>
<evidence type="ECO:0000256" key="1">
    <source>
        <dbReference type="SAM" id="Phobius"/>
    </source>
</evidence>
<dbReference type="AlphaFoldDB" id="A0AAV5V6Z9"/>
<feature type="non-terminal residue" evidence="2">
    <location>
        <position position="157"/>
    </location>
</feature>
<feature type="transmembrane region" description="Helical" evidence="1">
    <location>
        <begin position="127"/>
        <end position="148"/>
    </location>
</feature>
<evidence type="ECO:0000313" key="3">
    <source>
        <dbReference type="Proteomes" id="UP001432322"/>
    </source>
</evidence>
<gene>
    <name evidence="2" type="ORF">PFISCL1PPCAC_4932</name>
</gene>
<keyword evidence="1" id="KW-0472">Membrane</keyword>
<feature type="non-terminal residue" evidence="2">
    <location>
        <position position="1"/>
    </location>
</feature>
<accession>A0AAV5V6Z9</accession>
<dbReference type="Proteomes" id="UP001432322">
    <property type="component" value="Unassembled WGS sequence"/>
</dbReference>
<name>A0AAV5V6Z9_9BILA</name>
<proteinExistence type="predicted"/>
<keyword evidence="3" id="KW-1185">Reference proteome</keyword>
<feature type="transmembrane region" description="Helical" evidence="1">
    <location>
        <begin position="12"/>
        <end position="35"/>
    </location>
</feature>
<comment type="caution">
    <text evidence="2">The sequence shown here is derived from an EMBL/GenBank/DDBJ whole genome shotgun (WGS) entry which is preliminary data.</text>
</comment>
<evidence type="ECO:0008006" key="4">
    <source>
        <dbReference type="Google" id="ProtNLM"/>
    </source>
</evidence>
<feature type="transmembrane region" description="Helical" evidence="1">
    <location>
        <begin position="63"/>
        <end position="83"/>
    </location>
</feature>
<keyword evidence="1" id="KW-1133">Transmembrane helix</keyword>
<evidence type="ECO:0000313" key="2">
    <source>
        <dbReference type="EMBL" id="GMT13635.1"/>
    </source>
</evidence>
<protein>
    <recommendedName>
        <fullName evidence="4">G protein-coupled receptor</fullName>
    </recommendedName>
</protein>
<keyword evidence="1" id="KW-0812">Transmembrane</keyword>
<reference evidence="2" key="1">
    <citation type="submission" date="2023-10" db="EMBL/GenBank/DDBJ databases">
        <title>Genome assembly of Pristionchus species.</title>
        <authorList>
            <person name="Yoshida K."/>
            <person name="Sommer R.J."/>
        </authorList>
    </citation>
    <scope>NUCLEOTIDE SEQUENCE</scope>
    <source>
        <strain evidence="2">RS5133</strain>
    </source>
</reference>